<name>A0A0V0QRK5_PSEPJ</name>
<organism evidence="1 2">
    <name type="scientific">Pseudocohnilembus persalinus</name>
    <name type="common">Ciliate</name>
    <dbReference type="NCBI Taxonomy" id="266149"/>
    <lineage>
        <taxon>Eukaryota</taxon>
        <taxon>Sar</taxon>
        <taxon>Alveolata</taxon>
        <taxon>Ciliophora</taxon>
        <taxon>Intramacronucleata</taxon>
        <taxon>Oligohymenophorea</taxon>
        <taxon>Scuticociliatia</taxon>
        <taxon>Philasterida</taxon>
        <taxon>Pseudocohnilembidae</taxon>
        <taxon>Pseudocohnilembus</taxon>
    </lineage>
</organism>
<comment type="caution">
    <text evidence="1">The sequence shown here is derived from an EMBL/GenBank/DDBJ whole genome shotgun (WGS) entry which is preliminary data.</text>
</comment>
<dbReference type="Pfam" id="PF10188">
    <property type="entry name" value="Oscp1"/>
    <property type="match status" value="1"/>
</dbReference>
<dbReference type="InParanoid" id="A0A0V0QRK5"/>
<dbReference type="OMA" id="NGAYMAN"/>
<reference evidence="1 2" key="1">
    <citation type="journal article" date="2015" name="Sci. Rep.">
        <title>Genome of the facultative scuticociliatosis pathogen Pseudocohnilembus persalinus provides insight into its virulence through horizontal gene transfer.</title>
        <authorList>
            <person name="Xiong J."/>
            <person name="Wang G."/>
            <person name="Cheng J."/>
            <person name="Tian M."/>
            <person name="Pan X."/>
            <person name="Warren A."/>
            <person name="Jiang C."/>
            <person name="Yuan D."/>
            <person name="Miao W."/>
        </authorList>
    </citation>
    <scope>NUCLEOTIDE SEQUENCE [LARGE SCALE GENOMIC DNA]</scope>
    <source>
        <strain evidence="1">36N120E</strain>
    </source>
</reference>
<dbReference type="AlphaFoldDB" id="A0A0V0QRK5"/>
<dbReference type="Proteomes" id="UP000054937">
    <property type="component" value="Unassembled WGS sequence"/>
</dbReference>
<dbReference type="PANTHER" id="PTHR21439:SF0">
    <property type="entry name" value="PROTEIN OSCP1"/>
    <property type="match status" value="1"/>
</dbReference>
<sequence length="259" mass="30029">MGGEMIYIIDQRLKAQNIDQNKQDRVLNDLLKSLFSENFLNQVFQPQKTFSLKFIQQLFEKTVHCSIMKLNEVSMNKLQQLVYMGVKLQLYNSSSPCDIYFQTLNHLNGIMNIAQSGPSQDLLLKCKQMFIQTYKDMGPVDFIQIRAELTRFFSDKQVKVFLFMQEKLQNQDGSIIISNGGVTAPFIEKPGFVKIYNENGEIVKQKSFTLKVANNYQKNDSTSYLGNNYSLWGTNLYETDNKILEQNKKRLKLQSHSQI</sequence>
<dbReference type="PANTHER" id="PTHR21439">
    <property type="entry name" value="OXIDORED-NITRO DOMAIN-CONTAINING PROTEIN"/>
    <property type="match status" value="1"/>
</dbReference>
<dbReference type="InterPro" id="IPR019332">
    <property type="entry name" value="OSCP1"/>
</dbReference>
<dbReference type="OrthoDB" id="2157380at2759"/>
<keyword evidence="2" id="KW-1185">Reference proteome</keyword>
<dbReference type="GO" id="GO:0005737">
    <property type="term" value="C:cytoplasm"/>
    <property type="evidence" value="ECO:0007669"/>
    <property type="project" value="TreeGrafter"/>
</dbReference>
<dbReference type="GO" id="GO:0005886">
    <property type="term" value="C:plasma membrane"/>
    <property type="evidence" value="ECO:0007669"/>
    <property type="project" value="TreeGrafter"/>
</dbReference>
<dbReference type="EMBL" id="LDAU01000110">
    <property type="protein sequence ID" value="KRX04905.1"/>
    <property type="molecule type" value="Genomic_DNA"/>
</dbReference>
<proteinExistence type="predicted"/>
<gene>
    <name evidence="1" type="ORF">PPERSA_06539</name>
</gene>
<accession>A0A0V0QRK5</accession>
<protein>
    <submittedName>
        <fullName evidence="1">Uncharacterized protein</fullName>
    </submittedName>
</protein>
<evidence type="ECO:0000313" key="2">
    <source>
        <dbReference type="Proteomes" id="UP000054937"/>
    </source>
</evidence>
<evidence type="ECO:0000313" key="1">
    <source>
        <dbReference type="EMBL" id="KRX04905.1"/>
    </source>
</evidence>